<proteinExistence type="predicted"/>
<sequence length="1381" mass="159207">MKNRIYEMFSKQDKKTDQDDIDTMSNLPKSHEASEIDISISQRGLSVSSEEENTISYQLGKSIIDAAKRKTTIKRFSKELSSLYVESLRRKNKYLTNASLLEKIVILLDDKELQENYYLEKRNLVENKLEKEPTLVKALEHQNQYKGMGFKGVDNVAETSIFSPNIQSKELASLQERFIGKNVKIAAIMDEFTSFCFDPEANFLHLTPDSWEVEIDYFKPDLLFIESAWKGKDDLWKLKVSQCSEDLQKLIDGCNQRGIKTVFWSKEDPVHFGTFLDVAKKVDVVFTTDIDCIKKYKEHVNHDDVFLLPFAAQPKLHNPIELYERKNKFNFAGSYYLKYPRRQRDFEVLSSVAKDTKGLDIFDRNFNKPHPHYQFPHRFEPMILGSLAPHEIDKAYKGYHYGINMNTIKQSQTMFARRVFEMLASNTIVMSNYSRGVRLLFGDLVICSDNETELTRQLERLESDLTTREKFKLQGLRHVLKDHTYKHRLKYILQKTFKTNLNSQGFSTTVVSYIKNEHEYDRLIESYERQKLVNKRLIILSEVTINASLKQDVNILNTKEDFVEAIEQLANESSIAVFNPNDSYGKHYLSDFVLSYSYLSSDSKEGVRLTKNSYFENTNDTLSLVSGVVYGYIDNISLSRSLFTLDDFKNNIIDKIELQEINNAQFKLKAFSTDGFSYVLNGSELSESALSVAHEDLTIDEGVDFLNKLLPLSESIRGFNDTTELTKTITINTLLATANKYIEVTKLENNFQIKSSLPAKQHRYINILDKLALVGASEVHTYLDIHASNNIELVFEYFDSKGQKTSFEIKKYTPFITVDVINNSAFMSINIRIKGSSSLVLSDEFKLQLISNNRVIESHYQDPRTFIFDAAEIDKQLVRPQSKQIAIGFKDGLTEIKSTLADDKFAYVYFKTIYHRDDINLKLNSHYTVEAESDFDVRQVFVFLDENKEKISHNIVKVENSHTMPIPTNCKFIKIGYKLSGSGTTRIKSLMIGETVEAINSLVCKSDTLILAKQYPAYDDLYKYGFLHSRLRSYKNNGFYPDMFKIINSKSGEAFREFESIDVFNGNKNNLREVLSSGQVKNVFVHLLDKDMWEVLTDFKDVLNISIWLHGAEVQSWKRREFDFVGSTKDETSKKKRLADNRVKFWQKLIKEDLNSRVKLIFVSKTFLHEVESDLGFDIPNGNKLVIHNYVDSNIFKYSEKEADDRFKLLSIRPYMGPKYGNDITVQAIQELANYEFFNKLEISVYGDGPEFDSINRPLLEYDNVHLHKRFLSHSEIVDVHKENGVFLNPTRWDSQGVSRDEAMSSGLVVVTNKVAAVPEFISDKEGALFEGENIHEMVKEIVKIIKNPTVFLDKSKAARGRVGLQCGFDNTIAKEIELIK</sequence>
<dbReference type="GO" id="GO:0016757">
    <property type="term" value="F:glycosyltransferase activity"/>
    <property type="evidence" value="ECO:0007669"/>
    <property type="project" value="TreeGrafter"/>
</dbReference>
<dbReference type="Pfam" id="PF13692">
    <property type="entry name" value="Glyco_trans_1_4"/>
    <property type="match status" value="1"/>
</dbReference>
<dbReference type="Gene3D" id="3.40.50.2000">
    <property type="entry name" value="Glycogen Phosphorylase B"/>
    <property type="match status" value="2"/>
</dbReference>
<accession>A0A2V2A5B7</accession>
<feature type="domain" description="Spore protein YkvP/CgeB glycosyl transferase-like" evidence="3">
    <location>
        <begin position="383"/>
        <end position="494"/>
    </location>
</feature>
<dbReference type="InterPro" id="IPR055259">
    <property type="entry name" value="YkvP/CgeB_Glyco_trans-like"/>
</dbReference>
<dbReference type="EMBL" id="QGGM01000002">
    <property type="protein sequence ID" value="PWK14646.1"/>
    <property type="molecule type" value="Genomic_DNA"/>
</dbReference>
<evidence type="ECO:0000313" key="5">
    <source>
        <dbReference type="Proteomes" id="UP000245655"/>
    </source>
</evidence>
<dbReference type="GeneID" id="60254300"/>
<dbReference type="GO" id="GO:0009103">
    <property type="term" value="P:lipopolysaccharide biosynthetic process"/>
    <property type="evidence" value="ECO:0007669"/>
    <property type="project" value="TreeGrafter"/>
</dbReference>
<gene>
    <name evidence="4" type="ORF">C8D84_102121</name>
</gene>
<name>A0A2V2A5B7_PSYIM</name>
<keyword evidence="5" id="KW-1185">Reference proteome</keyword>
<protein>
    <submittedName>
        <fullName evidence="4">Spore maturation protein CgeB</fullName>
    </submittedName>
</protein>
<feature type="region of interest" description="Disordered" evidence="2">
    <location>
        <begin position="8"/>
        <end position="27"/>
    </location>
</feature>
<evidence type="ECO:0000256" key="1">
    <source>
        <dbReference type="ARBA" id="ARBA00022679"/>
    </source>
</evidence>
<comment type="caution">
    <text evidence="4">The sequence shown here is derived from an EMBL/GenBank/DDBJ whole genome shotgun (WGS) entry which is preliminary data.</text>
</comment>
<evidence type="ECO:0000259" key="3">
    <source>
        <dbReference type="Pfam" id="PF13524"/>
    </source>
</evidence>
<reference evidence="4 5" key="1">
    <citation type="submission" date="2018-05" db="EMBL/GenBank/DDBJ databases">
        <title>Genomic Encyclopedia of Type Strains, Phase IV (KMG-IV): sequencing the most valuable type-strain genomes for metagenomic binning, comparative biology and taxonomic classification.</title>
        <authorList>
            <person name="Goeker M."/>
        </authorList>
    </citation>
    <scope>NUCLEOTIDE SEQUENCE [LARGE SCALE GENOMIC DNA]</scope>
    <source>
        <strain evidence="4 5">DSM 7229</strain>
    </source>
</reference>
<dbReference type="Proteomes" id="UP000245655">
    <property type="component" value="Unassembled WGS sequence"/>
</dbReference>
<keyword evidence="1" id="KW-0808">Transferase</keyword>
<evidence type="ECO:0000313" key="4">
    <source>
        <dbReference type="EMBL" id="PWK14646.1"/>
    </source>
</evidence>
<dbReference type="PANTHER" id="PTHR46401:SF2">
    <property type="entry name" value="GLYCOSYLTRANSFERASE WBBK-RELATED"/>
    <property type="match status" value="1"/>
</dbReference>
<organism evidence="4 5">
    <name type="scientific">Psychrobacter immobilis</name>
    <dbReference type="NCBI Taxonomy" id="498"/>
    <lineage>
        <taxon>Bacteria</taxon>
        <taxon>Pseudomonadati</taxon>
        <taxon>Pseudomonadota</taxon>
        <taxon>Gammaproteobacteria</taxon>
        <taxon>Moraxellales</taxon>
        <taxon>Moraxellaceae</taxon>
        <taxon>Psychrobacter</taxon>
    </lineage>
</organism>
<evidence type="ECO:0000256" key="2">
    <source>
        <dbReference type="SAM" id="MobiDB-lite"/>
    </source>
</evidence>
<dbReference type="PANTHER" id="PTHR46401">
    <property type="entry name" value="GLYCOSYLTRANSFERASE WBBK-RELATED"/>
    <property type="match status" value="1"/>
</dbReference>
<dbReference type="RefSeq" id="WP_109589830.1">
    <property type="nucleotide sequence ID" value="NZ_CAJGZY010000002.1"/>
</dbReference>
<dbReference type="SUPFAM" id="SSF53756">
    <property type="entry name" value="UDP-Glycosyltransferase/glycogen phosphorylase"/>
    <property type="match status" value="1"/>
</dbReference>
<dbReference type="Pfam" id="PF13524">
    <property type="entry name" value="Glyco_trans_1_2"/>
    <property type="match status" value="1"/>
</dbReference>